<dbReference type="Proteomes" id="UP000694700">
    <property type="component" value="Unplaced"/>
</dbReference>
<organism evidence="1 2">
    <name type="scientific">Cyprinus carpio</name>
    <name type="common">Common carp</name>
    <dbReference type="NCBI Taxonomy" id="7962"/>
    <lineage>
        <taxon>Eukaryota</taxon>
        <taxon>Metazoa</taxon>
        <taxon>Chordata</taxon>
        <taxon>Craniata</taxon>
        <taxon>Vertebrata</taxon>
        <taxon>Euteleostomi</taxon>
        <taxon>Actinopterygii</taxon>
        <taxon>Neopterygii</taxon>
        <taxon>Teleostei</taxon>
        <taxon>Ostariophysi</taxon>
        <taxon>Cypriniformes</taxon>
        <taxon>Cyprinidae</taxon>
        <taxon>Cyprininae</taxon>
        <taxon>Cyprinus</taxon>
    </lineage>
</organism>
<evidence type="ECO:0000313" key="2">
    <source>
        <dbReference type="Proteomes" id="UP000694700"/>
    </source>
</evidence>
<sequence>MPLLNKKNIKGRLEHAKIHLDRPVDFLWSDVTQLEPFGPMHQWYKNTISIAKHGGELVLLWGCFTIAGTNSFAWLCHISCDFVCSWPCDSVPQLSI</sequence>
<dbReference type="Ensembl" id="ENSCCRT00015016939.1">
    <property type="protein sequence ID" value="ENSCCRP00015016360.1"/>
    <property type="gene ID" value="ENSCCRG00015007230.1"/>
</dbReference>
<name>A0A8C1T456_CYPCA</name>
<evidence type="ECO:0000313" key="1">
    <source>
        <dbReference type="Ensembl" id="ENSCCRP00015016360.1"/>
    </source>
</evidence>
<protein>
    <submittedName>
        <fullName evidence="1">Uncharacterized protein</fullName>
    </submittedName>
</protein>
<dbReference type="AlphaFoldDB" id="A0A8C1T456"/>
<accession>A0A8C1T456</accession>
<proteinExistence type="predicted"/>
<reference evidence="1" key="1">
    <citation type="submission" date="2025-08" db="UniProtKB">
        <authorList>
            <consortium name="Ensembl"/>
        </authorList>
    </citation>
    <scope>IDENTIFICATION</scope>
</reference>